<sequence>MGIGQEIISELLNDKGYFQKLDRNSYEIEKIEEQLRGGMMPSIFKLHSKESVVAPQSAEEYMKILSLVDIKQAQVKVIKEIVERVMGYPINYYAVKRKVTEALRERSMEYIRKNKKLEASLFKAHVLVISRCCRAYFDEIIMPLCKEGMTSTVALIISRVIMRCTSEKSHMEELLRKVMQLEKSHSVYTLLTAILIKKIQFGQRVIDEVHEYVLQESAGAEGPRFLAWNKVVLVFLRNYKTKINQSALREIYSQAESPIEVEILKELSE</sequence>
<evidence type="ECO:0000313" key="3">
    <source>
        <dbReference type="Proteomes" id="UP000054524"/>
    </source>
</evidence>
<dbReference type="PANTHER" id="PTHR12821">
    <property type="entry name" value="BYSTIN"/>
    <property type="match status" value="1"/>
</dbReference>
<evidence type="ECO:0000256" key="1">
    <source>
        <dbReference type="ARBA" id="ARBA00007114"/>
    </source>
</evidence>
<dbReference type="EMBL" id="AKIJ01000002">
    <property type="protein sequence ID" value="KFG26636.1"/>
    <property type="molecule type" value="Genomic_DNA"/>
</dbReference>
<comment type="similarity">
    <text evidence="1">Belongs to the bystin family.</text>
</comment>
<dbReference type="Gene3D" id="1.25.40.480">
    <property type="match status" value="1"/>
</dbReference>
<dbReference type="AlphaFoldDB" id="A0A086J3B8"/>
<protein>
    <submittedName>
        <fullName evidence="2">Uncharacterized protein</fullName>
    </submittedName>
</protein>
<organism evidence="2 3">
    <name type="scientific">Nematocida ausubeli (strain ATCC PRA-371 / ERTm2)</name>
    <name type="common">Nematode killer fungus</name>
    <dbReference type="NCBI Taxonomy" id="1913371"/>
    <lineage>
        <taxon>Eukaryota</taxon>
        <taxon>Fungi</taxon>
        <taxon>Fungi incertae sedis</taxon>
        <taxon>Microsporidia</taxon>
        <taxon>Nematocida</taxon>
    </lineage>
</organism>
<dbReference type="GO" id="GO:0005737">
    <property type="term" value="C:cytoplasm"/>
    <property type="evidence" value="ECO:0007669"/>
    <property type="project" value="TreeGrafter"/>
</dbReference>
<name>A0A086J3B8_NEMA1</name>
<dbReference type="GeneID" id="77675760"/>
<dbReference type="GO" id="GO:0030515">
    <property type="term" value="F:snoRNA binding"/>
    <property type="evidence" value="ECO:0007669"/>
    <property type="project" value="TreeGrafter"/>
</dbReference>
<dbReference type="Pfam" id="PF05291">
    <property type="entry name" value="Bystin"/>
    <property type="match status" value="1"/>
</dbReference>
<comment type="caution">
    <text evidence="2">The sequence shown here is derived from an EMBL/GenBank/DDBJ whole genome shotgun (WGS) entry which is preliminary data.</text>
</comment>
<accession>A0A086J3B8</accession>
<proteinExistence type="inferred from homology"/>
<dbReference type="RefSeq" id="XP_052905191.1">
    <property type="nucleotide sequence ID" value="XM_053048431.1"/>
</dbReference>
<dbReference type="HOGENOM" id="CLU_1034755_0_0_1"/>
<dbReference type="InterPro" id="IPR007955">
    <property type="entry name" value="Bystin"/>
</dbReference>
<dbReference type="PANTHER" id="PTHR12821:SF0">
    <property type="entry name" value="BYSTIN"/>
    <property type="match status" value="1"/>
</dbReference>
<dbReference type="GO" id="GO:0030688">
    <property type="term" value="C:preribosome, small subunit precursor"/>
    <property type="evidence" value="ECO:0007669"/>
    <property type="project" value="TreeGrafter"/>
</dbReference>
<evidence type="ECO:0000313" key="2">
    <source>
        <dbReference type="EMBL" id="KFG26636.1"/>
    </source>
</evidence>
<dbReference type="GO" id="GO:0006364">
    <property type="term" value="P:rRNA processing"/>
    <property type="evidence" value="ECO:0007669"/>
    <property type="project" value="TreeGrafter"/>
</dbReference>
<gene>
    <name evidence="2" type="ORF">NESG_00787</name>
</gene>
<dbReference type="Proteomes" id="UP000054524">
    <property type="component" value="Unassembled WGS sequence"/>
</dbReference>
<reference evidence="2 3" key="1">
    <citation type="journal article" date="2014" name="Genome Announc.">
        <title>Genome Sequence of the Microsporidian Species Nematocida sp1 Strain ERTm6 (ATCC PRA-372).</title>
        <authorList>
            <person name="Bakowski M.A."/>
            <person name="Priest M."/>
            <person name="Young S."/>
            <person name="Cuomo C.A."/>
            <person name="Troemel E.R."/>
        </authorList>
    </citation>
    <scope>NUCLEOTIDE SEQUENCE [LARGE SCALE GENOMIC DNA]</scope>
    <source>
        <strain evidence="2 3">ERTm6</strain>
    </source>
</reference>
<keyword evidence="3" id="KW-1185">Reference proteome</keyword>
<dbReference type="GO" id="GO:0005730">
    <property type="term" value="C:nucleolus"/>
    <property type="evidence" value="ECO:0007669"/>
    <property type="project" value="TreeGrafter"/>
</dbReference>